<gene>
    <name evidence="2" type="ORF">Q361_105139</name>
</gene>
<protein>
    <submittedName>
        <fullName evidence="2">Uncharacterized protein</fullName>
    </submittedName>
</protein>
<keyword evidence="3" id="KW-1185">Reference proteome</keyword>
<name>A0A2S4N967_9FLAO</name>
<organism evidence="2 3">
    <name type="scientific">Flavobacterium croceum DSM 17960</name>
    <dbReference type="NCBI Taxonomy" id="1121886"/>
    <lineage>
        <taxon>Bacteria</taxon>
        <taxon>Pseudomonadati</taxon>
        <taxon>Bacteroidota</taxon>
        <taxon>Flavobacteriia</taxon>
        <taxon>Flavobacteriales</taxon>
        <taxon>Flavobacteriaceae</taxon>
        <taxon>Flavobacterium</taxon>
    </lineage>
</organism>
<reference evidence="2 3" key="1">
    <citation type="submission" date="2018-01" db="EMBL/GenBank/DDBJ databases">
        <title>Genomic Encyclopedia of Type Strains, Phase I: the one thousand microbial genomes (KMG-I) project.</title>
        <authorList>
            <person name="Goeker M."/>
        </authorList>
    </citation>
    <scope>NUCLEOTIDE SEQUENCE [LARGE SCALE GENOMIC DNA]</scope>
    <source>
        <strain evidence="2 3">DSM 17960</strain>
    </source>
</reference>
<dbReference type="AlphaFoldDB" id="A0A2S4N967"/>
<feature type="chain" id="PRO_5015503024" evidence="1">
    <location>
        <begin position="24"/>
        <end position="190"/>
    </location>
</feature>
<accession>A0A2S4N967</accession>
<dbReference type="Proteomes" id="UP000237056">
    <property type="component" value="Unassembled WGS sequence"/>
</dbReference>
<keyword evidence="1" id="KW-0732">Signal</keyword>
<proteinExistence type="predicted"/>
<sequence length="190" mass="22064">MKVKTIISICLMVLITLSGFSQTDSSGVYFTAKDFLAHKLSFSIYCKTQKHKIKSDMIFHPKKITIKHKDSTYTYPKDKIYAIKYCDGKIIRIYRGSKYPIMNPYEKILIYKVVSIASGKGNVAVTKFYFSKDAESRIEKLTIDNVKAAFFDNHKFHDLIDMEFHSDDELSSYDNFHKIMKINRVLLNSL</sequence>
<evidence type="ECO:0000256" key="1">
    <source>
        <dbReference type="SAM" id="SignalP"/>
    </source>
</evidence>
<dbReference type="RefSeq" id="WP_103725679.1">
    <property type="nucleotide sequence ID" value="NZ_PQNY01000005.1"/>
</dbReference>
<dbReference type="OrthoDB" id="946740at2"/>
<evidence type="ECO:0000313" key="3">
    <source>
        <dbReference type="Proteomes" id="UP000237056"/>
    </source>
</evidence>
<evidence type="ECO:0000313" key="2">
    <source>
        <dbReference type="EMBL" id="POS02244.1"/>
    </source>
</evidence>
<feature type="signal peptide" evidence="1">
    <location>
        <begin position="1"/>
        <end position="23"/>
    </location>
</feature>
<dbReference type="EMBL" id="PQNY01000005">
    <property type="protein sequence ID" value="POS02244.1"/>
    <property type="molecule type" value="Genomic_DNA"/>
</dbReference>
<comment type="caution">
    <text evidence="2">The sequence shown here is derived from an EMBL/GenBank/DDBJ whole genome shotgun (WGS) entry which is preliminary data.</text>
</comment>